<protein>
    <submittedName>
        <fullName evidence="2">Uncharacterized protein</fullName>
    </submittedName>
</protein>
<dbReference type="EMBL" id="NBNE01007218">
    <property type="protein sequence ID" value="OWZ00943.1"/>
    <property type="molecule type" value="Genomic_DNA"/>
</dbReference>
<sequence length="204" mass="23363">MFMGQLHYELAMTRNRFKRFQTHAPDSVPVERRGQDPLWPSCRLMRQIQEEFAAITVPNTVHTMAPSSARTFTPLKPDKTKSSRVERYGRFQHSEHRYLEQWDVQTSVSLAKIPVRSWELVAAVDTRTDWQKLHEKHKRLQKKLPSHLQTENVPPITSPSNMVHKRSGLKAAHACAIWKFARGDLASPRSVTSSTLDKGASSVP</sequence>
<organism evidence="2 3">
    <name type="scientific">Phytophthora megakarya</name>
    <dbReference type="NCBI Taxonomy" id="4795"/>
    <lineage>
        <taxon>Eukaryota</taxon>
        <taxon>Sar</taxon>
        <taxon>Stramenopiles</taxon>
        <taxon>Oomycota</taxon>
        <taxon>Peronosporomycetes</taxon>
        <taxon>Peronosporales</taxon>
        <taxon>Peronosporaceae</taxon>
        <taxon>Phytophthora</taxon>
    </lineage>
</organism>
<feature type="region of interest" description="Disordered" evidence="1">
    <location>
        <begin position="144"/>
        <end position="163"/>
    </location>
</feature>
<accession>A0A225V6H1</accession>
<dbReference type="AlphaFoldDB" id="A0A225V6H1"/>
<proteinExistence type="predicted"/>
<evidence type="ECO:0000313" key="2">
    <source>
        <dbReference type="EMBL" id="OWZ00943.1"/>
    </source>
</evidence>
<dbReference type="Proteomes" id="UP000198211">
    <property type="component" value="Unassembled WGS sequence"/>
</dbReference>
<evidence type="ECO:0000256" key="1">
    <source>
        <dbReference type="SAM" id="MobiDB-lite"/>
    </source>
</evidence>
<keyword evidence="3" id="KW-1185">Reference proteome</keyword>
<comment type="caution">
    <text evidence="2">The sequence shown here is derived from an EMBL/GenBank/DDBJ whole genome shotgun (WGS) entry which is preliminary data.</text>
</comment>
<evidence type="ECO:0000313" key="3">
    <source>
        <dbReference type="Proteomes" id="UP000198211"/>
    </source>
</evidence>
<gene>
    <name evidence="2" type="ORF">PHMEG_00027764</name>
</gene>
<reference evidence="3" key="1">
    <citation type="submission" date="2017-03" db="EMBL/GenBank/DDBJ databases">
        <title>Phytopthora megakarya and P. palmivora, two closely related causual agents of cacao black pod achieved similar genome size and gene model numbers by different mechanisms.</title>
        <authorList>
            <person name="Ali S."/>
            <person name="Shao J."/>
            <person name="Larry D.J."/>
            <person name="Kronmiller B."/>
            <person name="Shen D."/>
            <person name="Strem M.D."/>
            <person name="Melnick R.L."/>
            <person name="Guiltinan M.J."/>
            <person name="Tyler B.M."/>
            <person name="Meinhardt L.W."/>
            <person name="Bailey B.A."/>
        </authorList>
    </citation>
    <scope>NUCLEOTIDE SEQUENCE [LARGE SCALE GENOMIC DNA]</scope>
    <source>
        <strain evidence="3">zdho120</strain>
    </source>
</reference>
<name>A0A225V6H1_9STRA</name>